<dbReference type="AlphaFoldDB" id="A0A1F5VJE3"/>
<dbReference type="SUPFAM" id="SSF52172">
    <property type="entry name" value="CheY-like"/>
    <property type="match status" value="1"/>
</dbReference>
<dbReference type="PROSITE" id="PS50110">
    <property type="entry name" value="RESPONSE_REGULATORY"/>
    <property type="match status" value="1"/>
</dbReference>
<name>A0A1F5VJE3_9BACT</name>
<dbReference type="InterPro" id="IPR011006">
    <property type="entry name" value="CheY-like_superfamily"/>
</dbReference>
<feature type="domain" description="Response regulatory" evidence="4">
    <location>
        <begin position="42"/>
        <end position="148"/>
    </location>
</feature>
<evidence type="ECO:0000256" key="3">
    <source>
        <dbReference type="PROSITE-ProRule" id="PRU00169"/>
    </source>
</evidence>
<accession>A0A1F5VJE3</accession>
<dbReference type="Proteomes" id="UP000178943">
    <property type="component" value="Unassembled WGS sequence"/>
</dbReference>
<reference evidence="5 6" key="1">
    <citation type="journal article" date="2016" name="Nat. Commun.">
        <title>Thousands of microbial genomes shed light on interconnected biogeochemical processes in an aquifer system.</title>
        <authorList>
            <person name="Anantharaman K."/>
            <person name="Brown C.T."/>
            <person name="Hug L.A."/>
            <person name="Sharon I."/>
            <person name="Castelle C.J."/>
            <person name="Probst A.J."/>
            <person name="Thomas B.C."/>
            <person name="Singh A."/>
            <person name="Wilkins M.J."/>
            <person name="Karaoz U."/>
            <person name="Brodie E.L."/>
            <person name="Williams K.H."/>
            <person name="Hubbard S.S."/>
            <person name="Banfield J.F."/>
        </authorList>
    </citation>
    <scope>NUCLEOTIDE SEQUENCE [LARGE SCALE GENOMIC DNA]</scope>
</reference>
<evidence type="ECO:0000256" key="2">
    <source>
        <dbReference type="ARBA" id="ARBA00023012"/>
    </source>
</evidence>
<dbReference type="PANTHER" id="PTHR44591:SF14">
    <property type="entry name" value="PROTEIN PILG"/>
    <property type="match status" value="1"/>
</dbReference>
<dbReference type="PANTHER" id="PTHR44591">
    <property type="entry name" value="STRESS RESPONSE REGULATOR PROTEIN 1"/>
    <property type="match status" value="1"/>
</dbReference>
<dbReference type="InterPro" id="IPR050595">
    <property type="entry name" value="Bact_response_regulator"/>
</dbReference>
<feature type="modified residue" description="4-aspartylphosphate" evidence="3">
    <location>
        <position position="91"/>
    </location>
</feature>
<dbReference type="Gene3D" id="3.40.50.2300">
    <property type="match status" value="1"/>
</dbReference>
<dbReference type="Pfam" id="PF00072">
    <property type="entry name" value="Response_reg"/>
    <property type="match status" value="1"/>
</dbReference>
<organism evidence="5 6">
    <name type="scientific">Candidatus Fischerbacteria bacterium RBG_13_37_8</name>
    <dbReference type="NCBI Taxonomy" id="1817863"/>
    <lineage>
        <taxon>Bacteria</taxon>
        <taxon>Candidatus Fischeribacteriota</taxon>
    </lineage>
</organism>
<dbReference type="GO" id="GO:0000160">
    <property type="term" value="P:phosphorelay signal transduction system"/>
    <property type="evidence" value="ECO:0007669"/>
    <property type="project" value="UniProtKB-KW"/>
</dbReference>
<comment type="caution">
    <text evidence="5">The sequence shown here is derived from an EMBL/GenBank/DDBJ whole genome shotgun (WGS) entry which is preliminary data.</text>
</comment>
<feature type="non-terminal residue" evidence="5">
    <location>
        <position position="148"/>
    </location>
</feature>
<proteinExistence type="predicted"/>
<dbReference type="SMART" id="SM00448">
    <property type="entry name" value="REC"/>
    <property type="match status" value="1"/>
</dbReference>
<dbReference type="STRING" id="1817863.A2Y62_06600"/>
<sequence>MLKCLSCGKQYQSTDSKYYCKNCCCMISYYDAHNALMNKNPLVLIVENARLFAKYIGDNLSEAGFETIYAFNSRQALAMVRTCNPTLILVDLQILKRNGFFVLEYVKKSLEYRHIPILIMSGMHLTSFDIEQLHNLGADGLVLKKNIH</sequence>
<evidence type="ECO:0000256" key="1">
    <source>
        <dbReference type="ARBA" id="ARBA00022553"/>
    </source>
</evidence>
<keyword evidence="1 3" id="KW-0597">Phosphoprotein</keyword>
<keyword evidence="2" id="KW-0902">Two-component regulatory system</keyword>
<dbReference type="CDD" id="cd00156">
    <property type="entry name" value="REC"/>
    <property type="match status" value="1"/>
</dbReference>
<evidence type="ECO:0000313" key="5">
    <source>
        <dbReference type="EMBL" id="OGF63587.1"/>
    </source>
</evidence>
<dbReference type="InterPro" id="IPR001789">
    <property type="entry name" value="Sig_transdc_resp-reg_receiver"/>
</dbReference>
<protein>
    <recommendedName>
        <fullName evidence="4">Response regulatory domain-containing protein</fullName>
    </recommendedName>
</protein>
<evidence type="ECO:0000259" key="4">
    <source>
        <dbReference type="PROSITE" id="PS50110"/>
    </source>
</evidence>
<dbReference type="EMBL" id="MFGW01000161">
    <property type="protein sequence ID" value="OGF63587.1"/>
    <property type="molecule type" value="Genomic_DNA"/>
</dbReference>
<gene>
    <name evidence="5" type="ORF">A2Y62_06600</name>
</gene>
<evidence type="ECO:0000313" key="6">
    <source>
        <dbReference type="Proteomes" id="UP000178943"/>
    </source>
</evidence>